<feature type="repeat" description="TPR" evidence="1">
    <location>
        <begin position="335"/>
        <end position="368"/>
    </location>
</feature>
<proteinExistence type="predicted"/>
<dbReference type="AlphaFoldDB" id="A0A855X512"/>
<feature type="transmembrane region" description="Helical" evidence="2">
    <location>
        <begin position="65"/>
        <end position="92"/>
    </location>
</feature>
<keyword evidence="2" id="KW-0472">Membrane</keyword>
<feature type="transmembrane region" description="Helical" evidence="2">
    <location>
        <begin position="42"/>
        <end position="59"/>
    </location>
</feature>
<comment type="caution">
    <text evidence="3">The sequence shown here is derived from an EMBL/GenBank/DDBJ whole genome shotgun (WGS) entry which is preliminary data.</text>
</comment>
<reference evidence="3 4" key="1">
    <citation type="journal article" date="2018" name="ISME J.">
        <title>A methanotrophic archaeon couples anaerobic oxidation of methane to Fe(III) reduction.</title>
        <authorList>
            <person name="Cai C."/>
            <person name="Leu A.O."/>
            <person name="Xie G.J."/>
            <person name="Guo J."/>
            <person name="Feng Y."/>
            <person name="Zhao J.X."/>
            <person name="Tyson G.W."/>
            <person name="Yuan Z."/>
            <person name="Hu S."/>
        </authorList>
    </citation>
    <scope>NUCLEOTIDE SEQUENCE [LARGE SCALE GENOMIC DNA]</scope>
    <source>
        <strain evidence="3">FeB_12</strain>
    </source>
</reference>
<accession>A0A855X512</accession>
<dbReference type="InterPro" id="IPR019734">
    <property type="entry name" value="TPR_rpt"/>
</dbReference>
<dbReference type="Pfam" id="PF13429">
    <property type="entry name" value="TPR_15"/>
    <property type="match status" value="1"/>
</dbReference>
<dbReference type="SMART" id="SM00028">
    <property type="entry name" value="TPR"/>
    <property type="match status" value="3"/>
</dbReference>
<evidence type="ECO:0000313" key="4">
    <source>
        <dbReference type="Proteomes" id="UP000250918"/>
    </source>
</evidence>
<feature type="transmembrane region" description="Helical" evidence="2">
    <location>
        <begin position="196"/>
        <end position="213"/>
    </location>
</feature>
<dbReference type="PANTHER" id="PTHR44809">
    <property type="match status" value="1"/>
</dbReference>
<gene>
    <name evidence="3" type="ORF">C3F09_08540</name>
</gene>
<dbReference type="EMBL" id="PQAP01000132">
    <property type="protein sequence ID" value="PWB70895.1"/>
    <property type="molecule type" value="Genomic_DNA"/>
</dbReference>
<evidence type="ECO:0000313" key="3">
    <source>
        <dbReference type="EMBL" id="PWB70895.1"/>
    </source>
</evidence>
<dbReference type="InterPro" id="IPR052943">
    <property type="entry name" value="TMTC_O-mannosyl-trnsfr"/>
</dbReference>
<organism evidence="3 4">
    <name type="scientific">candidate division GN15 bacterium</name>
    <dbReference type="NCBI Taxonomy" id="2072418"/>
    <lineage>
        <taxon>Bacteria</taxon>
        <taxon>candidate division GN15</taxon>
    </lineage>
</organism>
<evidence type="ECO:0000256" key="2">
    <source>
        <dbReference type="SAM" id="Phobius"/>
    </source>
</evidence>
<feature type="transmembrane region" description="Helical" evidence="2">
    <location>
        <begin position="251"/>
        <end position="271"/>
    </location>
</feature>
<sequence>WAIYGIAGLLTKDWLRRWFLIAATLCSGSVILFFGYIENYTWVTALGLWTLYFSMRAVAGHTSVWVPIALAILGFGYHVIALPFVLIAIAAVTMRHSRTGKLFGVLTYRQALWFFTLGSLVIVAVVQMSNILQHLGLPHPFVPIWPEADNKYLAYSIAHFVDVINLSMLIAPLGVMFLIVTPVTGRRIAEEPNPQLQLLGLLTLLTCLAAFWIDPELGAPRDWDLLSFAGIPLSIWAAYRFSELTAFGSRIAAMIVPVLLIAILSVGPNIYEKMHPDIAVERLDHQLWQAPQYQTDYDEANRGLSWGTMLVDQLKREDLATKYFCRRLSVVPTSATAWFNLGQVHNAHGRTDSALVCFDRAVQYSADNPRYLLKLAGILNKQGRYTEGLAVISKCEPLEPDNPVVQTNYGIALYRLGRDREALVRFQKAYALSGGGEEAANLGSAYFGLGQSDSACVYFQRALDKGSSAPRVLESLILAQLASGRVSEASATLARYRTINPQAQDIGYYRRQLTNPKRP</sequence>
<feature type="non-terminal residue" evidence="3">
    <location>
        <position position="1"/>
    </location>
</feature>
<keyword evidence="2" id="KW-1133">Transmembrane helix</keyword>
<dbReference type="InterPro" id="IPR011990">
    <property type="entry name" value="TPR-like_helical_dom_sf"/>
</dbReference>
<feature type="transmembrane region" description="Helical" evidence="2">
    <location>
        <begin position="152"/>
        <end position="184"/>
    </location>
</feature>
<keyword evidence="2" id="KW-0812">Transmembrane</keyword>
<dbReference type="Gene3D" id="1.25.40.10">
    <property type="entry name" value="Tetratricopeptide repeat domain"/>
    <property type="match status" value="1"/>
</dbReference>
<feature type="transmembrane region" description="Helical" evidence="2">
    <location>
        <begin position="18"/>
        <end position="37"/>
    </location>
</feature>
<protein>
    <recommendedName>
        <fullName evidence="5">Tetratricopeptide repeat protein</fullName>
    </recommendedName>
</protein>
<evidence type="ECO:0000256" key="1">
    <source>
        <dbReference type="PROSITE-ProRule" id="PRU00339"/>
    </source>
</evidence>
<dbReference type="SUPFAM" id="SSF48452">
    <property type="entry name" value="TPR-like"/>
    <property type="match status" value="2"/>
</dbReference>
<dbReference type="PANTHER" id="PTHR44809:SF1">
    <property type="entry name" value="PROTEIN O-MANNOSYL-TRANSFERASE TMTC1"/>
    <property type="match status" value="1"/>
</dbReference>
<evidence type="ECO:0008006" key="5">
    <source>
        <dbReference type="Google" id="ProtNLM"/>
    </source>
</evidence>
<feature type="transmembrane region" description="Helical" evidence="2">
    <location>
        <begin position="112"/>
        <end position="132"/>
    </location>
</feature>
<dbReference type="PROSITE" id="PS50005">
    <property type="entry name" value="TPR"/>
    <property type="match status" value="1"/>
</dbReference>
<dbReference type="Proteomes" id="UP000250918">
    <property type="component" value="Unassembled WGS sequence"/>
</dbReference>
<keyword evidence="1" id="KW-0802">TPR repeat</keyword>
<dbReference type="Pfam" id="PF13432">
    <property type="entry name" value="TPR_16"/>
    <property type="match status" value="1"/>
</dbReference>
<name>A0A855X512_9BACT</name>